<proteinExistence type="predicted"/>
<accession>A0A816YA04</accession>
<dbReference type="Proteomes" id="UP000663856">
    <property type="component" value="Unassembled WGS sequence"/>
</dbReference>
<evidence type="ECO:0000313" key="2">
    <source>
        <dbReference type="Proteomes" id="UP000663856"/>
    </source>
</evidence>
<dbReference type="EMBL" id="CAJNRF010014289">
    <property type="protein sequence ID" value="CAF2156154.1"/>
    <property type="molecule type" value="Genomic_DNA"/>
</dbReference>
<name>A0A816YA04_9BILA</name>
<organism evidence="1 2">
    <name type="scientific">Rotaria magnacalcarata</name>
    <dbReference type="NCBI Taxonomy" id="392030"/>
    <lineage>
        <taxon>Eukaryota</taxon>
        <taxon>Metazoa</taxon>
        <taxon>Spiralia</taxon>
        <taxon>Gnathifera</taxon>
        <taxon>Rotifera</taxon>
        <taxon>Eurotatoria</taxon>
        <taxon>Bdelloidea</taxon>
        <taxon>Philodinida</taxon>
        <taxon>Philodinidae</taxon>
        <taxon>Rotaria</taxon>
    </lineage>
</organism>
<dbReference type="InterPro" id="IPR050426">
    <property type="entry name" value="Glycosyltransferase_28"/>
</dbReference>
<evidence type="ECO:0000313" key="1">
    <source>
        <dbReference type="EMBL" id="CAF2156154.1"/>
    </source>
</evidence>
<dbReference type="AlphaFoldDB" id="A0A816YA04"/>
<protein>
    <submittedName>
        <fullName evidence="1">Uncharacterized protein</fullName>
    </submittedName>
</protein>
<sequence>EDVETGEPFTAETVIANSPSFGYIHCAQKLQILLQIMLTMSCSATSVFAHPLFHLDYSKTFVEKINFLSYIAIEMFVTLHTRQTTFIMVNEHVPFTYCWSPSLVPKPID</sequence>
<dbReference type="SUPFAM" id="SSF53756">
    <property type="entry name" value="UDP-Glycosyltransferase/glycogen phosphorylase"/>
    <property type="match status" value="1"/>
</dbReference>
<dbReference type="PANTHER" id="PTHR48050:SF13">
    <property type="entry name" value="STEROL 3-BETA-GLUCOSYLTRANSFERASE UGT80A2"/>
    <property type="match status" value="1"/>
</dbReference>
<comment type="caution">
    <text evidence="1">The sequence shown here is derived from an EMBL/GenBank/DDBJ whole genome shotgun (WGS) entry which is preliminary data.</text>
</comment>
<dbReference type="Gene3D" id="3.40.50.2000">
    <property type="entry name" value="Glycogen Phosphorylase B"/>
    <property type="match status" value="1"/>
</dbReference>
<dbReference type="PANTHER" id="PTHR48050">
    <property type="entry name" value="STEROL 3-BETA-GLUCOSYLTRANSFERASE"/>
    <property type="match status" value="1"/>
</dbReference>
<gene>
    <name evidence="1" type="ORF">WKI299_LOCUS31341</name>
</gene>
<reference evidence="1" key="1">
    <citation type="submission" date="2021-02" db="EMBL/GenBank/DDBJ databases">
        <authorList>
            <person name="Nowell W R."/>
        </authorList>
    </citation>
    <scope>NUCLEOTIDE SEQUENCE</scope>
</reference>
<feature type="non-terminal residue" evidence="1">
    <location>
        <position position="1"/>
    </location>
</feature>